<gene>
    <name evidence="10" type="ORF">KFL_002440100</name>
</gene>
<feature type="compositionally biased region" description="Low complexity" evidence="9">
    <location>
        <begin position="1473"/>
        <end position="1490"/>
    </location>
</feature>
<comment type="similarity">
    <text evidence="2">Belongs to the beta-catenin family.</text>
</comment>
<protein>
    <recommendedName>
        <fullName evidence="7">Vacuolar protein 8</fullName>
    </recommendedName>
</protein>
<feature type="region of interest" description="Disordered" evidence="9">
    <location>
        <begin position="1658"/>
        <end position="1680"/>
    </location>
</feature>
<accession>A0A1Y1I3T8</accession>
<dbReference type="OrthoDB" id="567696at2759"/>
<dbReference type="GO" id="GO:0071562">
    <property type="term" value="P:nucleus-vacuole junction assembly"/>
    <property type="evidence" value="ECO:0007669"/>
    <property type="project" value="InterPro"/>
</dbReference>
<dbReference type="GO" id="GO:0005774">
    <property type="term" value="C:vacuolar membrane"/>
    <property type="evidence" value="ECO:0007669"/>
    <property type="project" value="UniProtKB-SubCell"/>
</dbReference>
<feature type="region of interest" description="Disordered" evidence="9">
    <location>
        <begin position="1210"/>
        <end position="1236"/>
    </location>
</feature>
<dbReference type="OMA" id="VKMEHIS"/>
<feature type="compositionally biased region" description="Acidic residues" evidence="9">
    <location>
        <begin position="1223"/>
        <end position="1236"/>
    </location>
</feature>
<feature type="region of interest" description="Disordered" evidence="9">
    <location>
        <begin position="1095"/>
        <end position="1143"/>
    </location>
</feature>
<dbReference type="SUPFAM" id="SSF48371">
    <property type="entry name" value="ARM repeat"/>
    <property type="match status" value="2"/>
</dbReference>
<keyword evidence="6" id="KW-0449">Lipoprotein</keyword>
<comment type="subcellular location">
    <subcellularLocation>
        <location evidence="1">Vacuole membrane</location>
        <topology evidence="1">Lipid-anchor</topology>
    </subcellularLocation>
</comment>
<feature type="compositionally biased region" description="Low complexity" evidence="9">
    <location>
        <begin position="793"/>
        <end position="805"/>
    </location>
</feature>
<feature type="compositionally biased region" description="Low complexity" evidence="9">
    <location>
        <begin position="2081"/>
        <end position="2091"/>
    </location>
</feature>
<dbReference type="STRING" id="105231.A0A1Y1I3T8"/>
<evidence type="ECO:0000256" key="4">
    <source>
        <dbReference type="ARBA" id="ARBA00022737"/>
    </source>
</evidence>
<evidence type="ECO:0000256" key="8">
    <source>
        <dbReference type="PROSITE-ProRule" id="PRU00259"/>
    </source>
</evidence>
<dbReference type="PROSITE" id="PS50176">
    <property type="entry name" value="ARM_REPEAT"/>
    <property type="match status" value="1"/>
</dbReference>
<feature type="region of interest" description="Disordered" evidence="9">
    <location>
        <begin position="1379"/>
        <end position="1500"/>
    </location>
</feature>
<dbReference type="InterPro" id="IPR000225">
    <property type="entry name" value="Armadillo"/>
</dbReference>
<dbReference type="Proteomes" id="UP000054558">
    <property type="component" value="Unassembled WGS sequence"/>
</dbReference>
<dbReference type="PANTHER" id="PTHR47249">
    <property type="entry name" value="VACUOLAR PROTEIN 8"/>
    <property type="match status" value="1"/>
</dbReference>
<evidence type="ECO:0000256" key="6">
    <source>
        <dbReference type="ARBA" id="ARBA00023288"/>
    </source>
</evidence>
<feature type="compositionally biased region" description="Basic and acidic residues" evidence="9">
    <location>
        <begin position="807"/>
        <end position="819"/>
    </location>
</feature>
<dbReference type="GO" id="GO:0043495">
    <property type="term" value="F:protein-membrane adaptor activity"/>
    <property type="evidence" value="ECO:0007669"/>
    <property type="project" value="InterPro"/>
</dbReference>
<name>A0A1Y1I3T8_KLENI</name>
<feature type="region of interest" description="Disordered" evidence="9">
    <location>
        <begin position="2009"/>
        <end position="2116"/>
    </location>
</feature>
<keyword evidence="3" id="KW-0926">Vacuole</keyword>
<feature type="repeat" description="ARM" evidence="8">
    <location>
        <begin position="332"/>
        <end position="356"/>
    </location>
</feature>
<evidence type="ECO:0000256" key="1">
    <source>
        <dbReference type="ARBA" id="ARBA00004592"/>
    </source>
</evidence>
<keyword evidence="5" id="KW-0472">Membrane</keyword>
<evidence type="ECO:0000256" key="7">
    <source>
        <dbReference type="ARBA" id="ARBA00026209"/>
    </source>
</evidence>
<evidence type="ECO:0000256" key="3">
    <source>
        <dbReference type="ARBA" id="ARBA00022554"/>
    </source>
</evidence>
<evidence type="ECO:0000256" key="2">
    <source>
        <dbReference type="ARBA" id="ARBA00005462"/>
    </source>
</evidence>
<feature type="compositionally biased region" description="Basic and acidic residues" evidence="9">
    <location>
        <begin position="2033"/>
        <end position="2055"/>
    </location>
</feature>
<sequence>MSLSKGALKLASVAEQILAAKNRAAILSRPVDTSPSRFLADFRRGNLPGEVKVFPLTKEGDLEATKSLVYIAFEVKQTQPGKLQLWYVPPFRLSADSGERAGWVLLDSQPVWEECLADLPWSDKVRLSRLAAFIVEHLPLDDVRARQESLHFAWELAVNKNRHGCFSPDLLVALLSVLVLNAEPGSKATCLLSLVTIWSLSVSAGLRRQLITLGAVERLLVLLVQLKDVPCAAAALSHSDQRRLRECVMGCLSVFLCDAQARARMYVPDAEELGLAITGSTGWSVLTHYAQAETEPGSLARHSRSARELAAEALCTVLWRDPLGTTIFLRTGGIGHLLRLLRSDSPTVQRAAVGALCKYMGTDSGRALLATRGRELPETLRRLADLLRNVSKRPRHKEEKELFAAIADGAAAALWGAAKTMLSTKVPIESSDLSSLLAVITDGRRGLRGSSANRFIAVTAALLAADAATASKLAAVNAQVPLGLLASSSDAAAAAAAVAALALVAEQELRNHKDGSTFRGQLDGPHRVHLVKNGALTSLVAAAARFPQDTPLCRAVAAGIMYLAGPGRDASETELYETVRLVESTDARTSLYASCALWCFARNLKNRAKIGRVNGIQALIVAGRRVYESVQSKPSQNPPDPADTKALEFILAAVWLLLTHDANHHFLERAAQYKPPPERTYRSSSLEGGVRLTVHSNPSSPRGHEREPRSSLLTDLSKLLETPPERLSQGENSITEETEEQMELERAGDAEEELSQRNAINVCSPATARLGLPGRKVRPSSAGDSPSTGILGGSASTSFHSSASGRIDPRGGKKNDHTLRRQRSHVAPVEDVFSQLVEDPGPRLPRLPKLPQDDPPSGPGAEVKGLDFLVGLIAVGGSLEHRAWDASKYLAVKAVKFATQQVLEFERKVIDLGIGAALAAIAKNPEADEGLRKVSARYCQHLSGLGRNAELFGLGNESVLEEVLVNLLRSGREPLEERGARGCAHVAMYPENKERLARLGAIEALTDLAKKTSSQSILGLVMAALLNLSTTPAYQVPICQQGLYVILSVNRAPHSSDDVRRFSTGVLLNLCQHPANRTRMYKAELRLKFLDADASDGSRPRYASTSPETRPAASSDPTSKAKLPGTELRRTSTSMSKRELKGVLSRSGTGLDFERLGSDERLQILRDWSSSMKENREQLAAAAQGLKQGLAPKRGVSFAGAFAIAEPKRSATSLGFRERDHDSESDESWSEDEEDPFGLESKRRFIEWMRSTWHGKKAPRQRRRNRNSAELEEYRACFSREGGTSKASQQIAGGASAGGLTTRFARRGSSCIQTVSPGPADEDSALSGESGALSVSASFRLRRATDLAGFAGFSSKTLSLQKSARFAAQIPEPILESPQEGIPVVSRSPTRSPTPGLQKATGRQSPVGKLSRLHRSLTRPVSEIWDAGKGSPGREGSPLGGPTGSRHTGWRPEVGGYKMEDDEVTRGASGDHAGLPGQRGAAAAGGARAPSPNPSKAGRKLTVIVDPDRPRNRVRFGELRTEINPLVEHLDMFTHLEGCTFCKTLYSHYTLPNGEMAHFFQHGKRLVDEVEIPLEPPSDPPVTFEDILQTGLPGPAPILRELAEIPPEALPKPFAPAPCLAPKPSRHLLPVVEHDCPNKDAAQCVRHGELESSNPLFVLEDNEPTTPTARESEHRTSNHPEFKVTRSIFAPRKKECDARSYFHHARLEDKIFEVDWTRIAKKTRFMKTLGSADDVARLRVVLRNNFMNIMHIFDYFGTMEISEPYAIQLKAYDLWLKSSKIPDETSAACKMTDCERVFISSNYEYDKNTLESEINDDNSLTRFEFIEALIRLAVAKYGDVSRKLNTPEAVERLLREHVFPNSPVPLDVDQNAFRKNQLYRPEIDAVFRAHEPLLRAIFGYYKGIRTMPNNPGRYMELPHWLDLVSDVRLLDPAPGAPETKGLFVYSRMLVADELLDHDRAVSCTFIDFLEMLARMAALKRFPGDRELEQRGFVGAHKLHAYLLAAHARTSARHSDEHRRVRTSVAFEPQPSEGGERPEPSARGEKPQPSDRRESSIDGEPPQPSDGTENAPSFHSSERASRSSGRLSSVRLSKPRISTIEGGPDAAEESPPGEVAGRPLHERLTQLLDLIFHRLTNLHGVKDVEHLRKKLVAAVKV</sequence>
<dbReference type="InterPro" id="IPR016024">
    <property type="entry name" value="ARM-type_fold"/>
</dbReference>
<dbReference type="PANTHER" id="PTHR47249:SF1">
    <property type="entry name" value="VACUOLAR PROTEIN 8"/>
    <property type="match status" value="1"/>
</dbReference>
<evidence type="ECO:0000313" key="11">
    <source>
        <dbReference type="Proteomes" id="UP000054558"/>
    </source>
</evidence>
<reference evidence="10 11" key="1">
    <citation type="journal article" date="2014" name="Nat. Commun.">
        <title>Klebsormidium flaccidum genome reveals primary factors for plant terrestrial adaptation.</title>
        <authorList>
            <person name="Hori K."/>
            <person name="Maruyama F."/>
            <person name="Fujisawa T."/>
            <person name="Togashi T."/>
            <person name="Yamamoto N."/>
            <person name="Seo M."/>
            <person name="Sato S."/>
            <person name="Yamada T."/>
            <person name="Mori H."/>
            <person name="Tajima N."/>
            <person name="Moriyama T."/>
            <person name="Ikeuchi M."/>
            <person name="Watanabe M."/>
            <person name="Wada H."/>
            <person name="Kobayashi K."/>
            <person name="Saito M."/>
            <person name="Masuda T."/>
            <person name="Sasaki-Sekimoto Y."/>
            <person name="Mashiguchi K."/>
            <person name="Awai K."/>
            <person name="Shimojima M."/>
            <person name="Masuda S."/>
            <person name="Iwai M."/>
            <person name="Nobusawa T."/>
            <person name="Narise T."/>
            <person name="Kondo S."/>
            <person name="Saito H."/>
            <person name="Sato R."/>
            <person name="Murakawa M."/>
            <person name="Ihara Y."/>
            <person name="Oshima-Yamada Y."/>
            <person name="Ohtaka K."/>
            <person name="Satoh M."/>
            <person name="Sonobe K."/>
            <person name="Ishii M."/>
            <person name="Ohtani R."/>
            <person name="Kanamori-Sato M."/>
            <person name="Honoki R."/>
            <person name="Miyazaki D."/>
            <person name="Mochizuki H."/>
            <person name="Umetsu J."/>
            <person name="Higashi K."/>
            <person name="Shibata D."/>
            <person name="Kamiya Y."/>
            <person name="Sato N."/>
            <person name="Nakamura Y."/>
            <person name="Tabata S."/>
            <person name="Ida S."/>
            <person name="Kurokawa K."/>
            <person name="Ohta H."/>
        </authorList>
    </citation>
    <scope>NUCLEOTIDE SEQUENCE [LARGE SCALE GENOMIC DNA]</scope>
    <source>
        <strain evidence="10 11">NIES-2285</strain>
    </source>
</reference>
<dbReference type="SMART" id="SM00185">
    <property type="entry name" value="ARM"/>
    <property type="match status" value="3"/>
</dbReference>
<evidence type="ECO:0000313" key="10">
    <source>
        <dbReference type="EMBL" id="GAQ85604.1"/>
    </source>
</evidence>
<feature type="compositionally biased region" description="Gly residues" evidence="9">
    <location>
        <begin position="1430"/>
        <end position="1443"/>
    </location>
</feature>
<evidence type="ECO:0000256" key="5">
    <source>
        <dbReference type="ARBA" id="ARBA00023136"/>
    </source>
</evidence>
<evidence type="ECO:0000256" key="9">
    <source>
        <dbReference type="SAM" id="MobiDB-lite"/>
    </source>
</evidence>
<dbReference type="Gene3D" id="1.25.10.10">
    <property type="entry name" value="Leucine-rich Repeat Variant"/>
    <property type="match status" value="3"/>
</dbReference>
<dbReference type="EMBL" id="DF237193">
    <property type="protein sequence ID" value="GAQ85604.1"/>
    <property type="molecule type" value="Genomic_DNA"/>
</dbReference>
<keyword evidence="4" id="KW-0677">Repeat</keyword>
<dbReference type="InterPro" id="IPR045156">
    <property type="entry name" value="Vac8"/>
</dbReference>
<dbReference type="InterPro" id="IPR011989">
    <property type="entry name" value="ARM-like"/>
</dbReference>
<organism evidence="10 11">
    <name type="scientific">Klebsormidium nitens</name>
    <name type="common">Green alga</name>
    <name type="synonym">Ulothrix nitens</name>
    <dbReference type="NCBI Taxonomy" id="105231"/>
    <lineage>
        <taxon>Eukaryota</taxon>
        <taxon>Viridiplantae</taxon>
        <taxon>Streptophyta</taxon>
        <taxon>Klebsormidiophyceae</taxon>
        <taxon>Klebsormidiales</taxon>
        <taxon>Klebsormidiaceae</taxon>
        <taxon>Klebsormidium</taxon>
    </lineage>
</organism>
<keyword evidence="11" id="KW-1185">Reference proteome</keyword>
<feature type="compositionally biased region" description="Basic and acidic residues" evidence="9">
    <location>
        <begin position="1670"/>
        <end position="1680"/>
    </location>
</feature>
<dbReference type="Pfam" id="PF00514">
    <property type="entry name" value="Arm"/>
    <property type="match status" value="1"/>
</dbReference>
<proteinExistence type="inferred from homology"/>
<feature type="region of interest" description="Disordered" evidence="9">
    <location>
        <begin position="674"/>
        <end position="861"/>
    </location>
</feature>